<sequence>MYFLRKVKYSRKIIIIIYIFAKCFCFYKIKKVFKYFKELNFVIKNFVKCYLICFTLFRLFNCGTHITYNMGSIFNFIMKFYLSIYVCT</sequence>
<dbReference type="EMBL" id="JADYXP020000008">
    <property type="protein sequence ID" value="KAL0117655.1"/>
    <property type="molecule type" value="Genomic_DNA"/>
</dbReference>
<organism evidence="2 3">
    <name type="scientific">Cardiocondyla obscurior</name>
    <dbReference type="NCBI Taxonomy" id="286306"/>
    <lineage>
        <taxon>Eukaryota</taxon>
        <taxon>Metazoa</taxon>
        <taxon>Ecdysozoa</taxon>
        <taxon>Arthropoda</taxon>
        <taxon>Hexapoda</taxon>
        <taxon>Insecta</taxon>
        <taxon>Pterygota</taxon>
        <taxon>Neoptera</taxon>
        <taxon>Endopterygota</taxon>
        <taxon>Hymenoptera</taxon>
        <taxon>Apocrita</taxon>
        <taxon>Aculeata</taxon>
        <taxon>Formicoidea</taxon>
        <taxon>Formicidae</taxon>
        <taxon>Myrmicinae</taxon>
        <taxon>Cardiocondyla</taxon>
    </lineage>
</organism>
<accession>A0AAW2FRD9</accession>
<feature type="transmembrane region" description="Helical" evidence="1">
    <location>
        <begin position="12"/>
        <end position="29"/>
    </location>
</feature>
<keyword evidence="3" id="KW-1185">Reference proteome</keyword>
<evidence type="ECO:0000256" key="1">
    <source>
        <dbReference type="SAM" id="Phobius"/>
    </source>
</evidence>
<gene>
    <name evidence="2" type="ORF">PUN28_008807</name>
</gene>
<keyword evidence="1" id="KW-1133">Transmembrane helix</keyword>
<protein>
    <submittedName>
        <fullName evidence="2">Uncharacterized protein</fullName>
    </submittedName>
</protein>
<name>A0AAW2FRD9_9HYME</name>
<dbReference type="Proteomes" id="UP001430953">
    <property type="component" value="Unassembled WGS sequence"/>
</dbReference>
<reference evidence="2 3" key="1">
    <citation type="submission" date="2023-03" db="EMBL/GenBank/DDBJ databases">
        <title>High recombination rates correlate with genetic variation in Cardiocondyla obscurior ants.</title>
        <authorList>
            <person name="Errbii M."/>
        </authorList>
    </citation>
    <scope>NUCLEOTIDE SEQUENCE [LARGE SCALE GENOMIC DNA]</scope>
    <source>
        <strain evidence="2">Alpha-2009</strain>
        <tissue evidence="2">Whole body</tissue>
    </source>
</reference>
<proteinExistence type="predicted"/>
<evidence type="ECO:0000313" key="2">
    <source>
        <dbReference type="EMBL" id="KAL0117655.1"/>
    </source>
</evidence>
<dbReference type="AlphaFoldDB" id="A0AAW2FRD9"/>
<comment type="caution">
    <text evidence="2">The sequence shown here is derived from an EMBL/GenBank/DDBJ whole genome shotgun (WGS) entry which is preliminary data.</text>
</comment>
<keyword evidence="1" id="KW-0472">Membrane</keyword>
<feature type="transmembrane region" description="Helical" evidence="1">
    <location>
        <begin position="66"/>
        <end position="87"/>
    </location>
</feature>
<evidence type="ECO:0000313" key="3">
    <source>
        <dbReference type="Proteomes" id="UP001430953"/>
    </source>
</evidence>
<keyword evidence="1" id="KW-0812">Transmembrane</keyword>